<gene>
    <name evidence="1" type="ORF">GLOIN_2v1739686</name>
</gene>
<dbReference type="EMBL" id="AUPC02000758">
    <property type="protein sequence ID" value="POG55196.1"/>
    <property type="molecule type" value="Genomic_DNA"/>
</dbReference>
<evidence type="ECO:0000313" key="1">
    <source>
        <dbReference type="EMBL" id="POG55196.1"/>
    </source>
</evidence>
<sequence>MFQTDSFVFIVVFPFLSGTRFGISYELNNSCTFTNIENLNRICYFNTSSNIEHEPSSFVGNKCSIKIPESLNDFSTLKNRSIFNFKNFLRMLSYNPIIFSHF</sequence>
<organism evidence="1 2">
    <name type="scientific">Rhizophagus irregularis (strain DAOM 181602 / DAOM 197198 / MUCL 43194)</name>
    <name type="common">Arbuscular mycorrhizal fungus</name>
    <name type="synonym">Glomus intraradices</name>
    <dbReference type="NCBI Taxonomy" id="747089"/>
    <lineage>
        <taxon>Eukaryota</taxon>
        <taxon>Fungi</taxon>
        <taxon>Fungi incertae sedis</taxon>
        <taxon>Mucoromycota</taxon>
        <taxon>Glomeromycotina</taxon>
        <taxon>Glomeromycetes</taxon>
        <taxon>Glomerales</taxon>
        <taxon>Glomeraceae</taxon>
        <taxon>Rhizophagus</taxon>
    </lineage>
</organism>
<keyword evidence="2" id="KW-1185">Reference proteome</keyword>
<reference evidence="1 2" key="2">
    <citation type="journal article" date="2018" name="New Phytol.">
        <title>High intraspecific genome diversity in the model arbuscular mycorrhizal symbiont Rhizophagus irregularis.</title>
        <authorList>
            <person name="Chen E.C.H."/>
            <person name="Morin E."/>
            <person name="Beaudet D."/>
            <person name="Noel J."/>
            <person name="Yildirir G."/>
            <person name="Ndikumana S."/>
            <person name="Charron P."/>
            <person name="St-Onge C."/>
            <person name="Giorgi J."/>
            <person name="Kruger M."/>
            <person name="Marton T."/>
            <person name="Ropars J."/>
            <person name="Grigoriev I.V."/>
            <person name="Hainaut M."/>
            <person name="Henrissat B."/>
            <person name="Roux C."/>
            <person name="Martin F."/>
            <person name="Corradi N."/>
        </authorList>
    </citation>
    <scope>NUCLEOTIDE SEQUENCE [LARGE SCALE GENOMIC DNA]</scope>
    <source>
        <strain evidence="1 2">DAOM 197198</strain>
    </source>
</reference>
<comment type="caution">
    <text evidence="1">The sequence shown here is derived from an EMBL/GenBank/DDBJ whole genome shotgun (WGS) entry which is preliminary data.</text>
</comment>
<dbReference type="AlphaFoldDB" id="A0A2P4NPY0"/>
<proteinExistence type="predicted"/>
<reference evidence="1 2" key="1">
    <citation type="journal article" date="2013" name="Proc. Natl. Acad. Sci. U.S.A.">
        <title>Genome of an arbuscular mycorrhizal fungus provides insight into the oldest plant symbiosis.</title>
        <authorList>
            <person name="Tisserant E."/>
            <person name="Malbreil M."/>
            <person name="Kuo A."/>
            <person name="Kohler A."/>
            <person name="Symeonidi A."/>
            <person name="Balestrini R."/>
            <person name="Charron P."/>
            <person name="Duensing N."/>
            <person name="Frei Dit Frey N."/>
            <person name="Gianinazzi-Pearson V."/>
            <person name="Gilbert L.B."/>
            <person name="Handa Y."/>
            <person name="Herr J.R."/>
            <person name="Hijri M."/>
            <person name="Koul R."/>
            <person name="Kawaguchi M."/>
            <person name="Krajinski F."/>
            <person name="Lammers P.J."/>
            <person name="Masclaux F.G."/>
            <person name="Murat C."/>
            <person name="Morin E."/>
            <person name="Ndikumana S."/>
            <person name="Pagni M."/>
            <person name="Petitpierre D."/>
            <person name="Requena N."/>
            <person name="Rosikiewicz P."/>
            <person name="Riley R."/>
            <person name="Saito K."/>
            <person name="San Clemente H."/>
            <person name="Shapiro H."/>
            <person name="van Tuinen D."/>
            <person name="Becard G."/>
            <person name="Bonfante P."/>
            <person name="Paszkowski U."/>
            <person name="Shachar-Hill Y.Y."/>
            <person name="Tuskan G.A."/>
            <person name="Young P.W."/>
            <person name="Sanders I.R."/>
            <person name="Henrissat B."/>
            <person name="Rensing S.A."/>
            <person name="Grigoriev I.V."/>
            <person name="Corradi N."/>
            <person name="Roux C."/>
            <person name="Martin F."/>
        </authorList>
    </citation>
    <scope>NUCLEOTIDE SEQUENCE [LARGE SCALE GENOMIC DNA]</scope>
    <source>
        <strain evidence="1 2">DAOM 197198</strain>
    </source>
</reference>
<protein>
    <submittedName>
        <fullName evidence="1">Uncharacterized protein</fullName>
    </submittedName>
</protein>
<evidence type="ECO:0000313" key="2">
    <source>
        <dbReference type="Proteomes" id="UP000018888"/>
    </source>
</evidence>
<accession>A0A2P4NPY0</accession>
<name>A0A2P4NPY0_RHIID</name>
<dbReference type="Proteomes" id="UP000018888">
    <property type="component" value="Unassembled WGS sequence"/>
</dbReference>